<accession>A0A0A9CPK9</accession>
<evidence type="ECO:0000313" key="1">
    <source>
        <dbReference type="EMBL" id="JAD75330.1"/>
    </source>
</evidence>
<dbReference type="AlphaFoldDB" id="A0A0A9CPK9"/>
<name>A0A0A9CPK9_ARUDO</name>
<reference evidence="1" key="2">
    <citation type="journal article" date="2015" name="Data Brief">
        <title>Shoot transcriptome of the giant reed, Arundo donax.</title>
        <authorList>
            <person name="Barrero R.A."/>
            <person name="Guerrero F.D."/>
            <person name="Moolhuijzen P."/>
            <person name="Goolsby J.A."/>
            <person name="Tidwell J."/>
            <person name="Bellgard S.E."/>
            <person name="Bellgard M.I."/>
        </authorList>
    </citation>
    <scope>NUCLEOTIDE SEQUENCE</scope>
    <source>
        <tissue evidence="1">Shoot tissue taken approximately 20 cm above the soil surface</tissue>
    </source>
</reference>
<proteinExistence type="predicted"/>
<organism evidence="1">
    <name type="scientific">Arundo donax</name>
    <name type="common">Giant reed</name>
    <name type="synonym">Donax arundinaceus</name>
    <dbReference type="NCBI Taxonomy" id="35708"/>
    <lineage>
        <taxon>Eukaryota</taxon>
        <taxon>Viridiplantae</taxon>
        <taxon>Streptophyta</taxon>
        <taxon>Embryophyta</taxon>
        <taxon>Tracheophyta</taxon>
        <taxon>Spermatophyta</taxon>
        <taxon>Magnoliopsida</taxon>
        <taxon>Liliopsida</taxon>
        <taxon>Poales</taxon>
        <taxon>Poaceae</taxon>
        <taxon>PACMAD clade</taxon>
        <taxon>Arundinoideae</taxon>
        <taxon>Arundineae</taxon>
        <taxon>Arundo</taxon>
    </lineage>
</organism>
<sequence>MMGVRGFSFKLCRQISLSLLLVLKSFIVYLHELYHADPCEVNINYSPFKIFADSIHFLMCYLDFSYLHKHGKFFM</sequence>
<reference evidence="1" key="1">
    <citation type="submission" date="2014-09" db="EMBL/GenBank/DDBJ databases">
        <authorList>
            <person name="Magalhaes I.L.F."/>
            <person name="Oliveira U."/>
            <person name="Santos F.R."/>
            <person name="Vidigal T.H.D.A."/>
            <person name="Brescovit A.D."/>
            <person name="Santos A.J."/>
        </authorList>
    </citation>
    <scope>NUCLEOTIDE SEQUENCE</scope>
    <source>
        <tissue evidence="1">Shoot tissue taken approximately 20 cm above the soil surface</tissue>
    </source>
</reference>
<protein>
    <submittedName>
        <fullName evidence="1">Uncharacterized protein</fullName>
    </submittedName>
</protein>
<dbReference type="EMBL" id="GBRH01222565">
    <property type="protein sequence ID" value="JAD75330.1"/>
    <property type="molecule type" value="Transcribed_RNA"/>
</dbReference>